<dbReference type="InterPro" id="IPR006311">
    <property type="entry name" value="TAT_signal"/>
</dbReference>
<feature type="signal peptide" evidence="3">
    <location>
        <begin position="1"/>
        <end position="35"/>
    </location>
</feature>
<dbReference type="Proteomes" id="UP000624709">
    <property type="component" value="Unassembled WGS sequence"/>
</dbReference>
<dbReference type="PANTHER" id="PTHR47572:SF4">
    <property type="entry name" value="LACTONASE DRP35"/>
    <property type="match status" value="1"/>
</dbReference>
<sequence>MTTHPLHRRRFLGLATLVVTAAGLGIAGISTAAVAAADGPVTGIGGKCLDVTDGRSANGVRIQLWACNSGAAQRWTVGDDGTVAALGRCLDVAAGATTDGAAVQLYDCNGSGAQRWTASAGHLVNAGSGKCLDAAGRSSANGTVVQIWTCGTGTNQQWTLPAAPSTPPTSGPCPSSVPTGNPLPATTVAATKIRDGFNFLEGPAWDAATQTLKLTNMHDGSGPENVQSSDILTYTPATGVFGTFLAGAGSNGLAISRDGTQLVAATHDQRSVSTFDLRTGARGVLAANYQGRRFNSPNDLTIGPDNTVYFTDPDFQRANRADEMAGKTSVFRVKNGVVTLIDDTILEPNGIELSPDGTWLYVGGNATGKVYRYPVAADGSTGARSDFVALAGTDGGAIDCAGNVYQATFGDGKIHVYAPSGQSLGTITAGRNATNAAFGGSDGRTLFITSGSPSSGGDTGNFGLYSVRLNIPGSPY</sequence>
<dbReference type="PROSITE" id="PS51318">
    <property type="entry name" value="TAT"/>
    <property type="match status" value="1"/>
</dbReference>
<dbReference type="PRINTS" id="PR01790">
    <property type="entry name" value="SMP30FAMILY"/>
</dbReference>
<dbReference type="Gene3D" id="2.80.10.50">
    <property type="match status" value="2"/>
</dbReference>
<dbReference type="InterPro" id="IPR051262">
    <property type="entry name" value="SMP-30/CGR1_Lactonase"/>
</dbReference>
<dbReference type="InterPro" id="IPR011042">
    <property type="entry name" value="6-blade_b-propeller_TolB-like"/>
</dbReference>
<dbReference type="Pfam" id="PF08450">
    <property type="entry name" value="SGL"/>
    <property type="match status" value="1"/>
</dbReference>
<dbReference type="InterPro" id="IPR000772">
    <property type="entry name" value="Ricin_B_lectin"/>
</dbReference>
<dbReference type="SMART" id="SM00458">
    <property type="entry name" value="RICIN"/>
    <property type="match status" value="1"/>
</dbReference>
<evidence type="ECO:0000256" key="1">
    <source>
        <dbReference type="ARBA" id="ARBA00008853"/>
    </source>
</evidence>
<evidence type="ECO:0000256" key="3">
    <source>
        <dbReference type="SAM" id="SignalP"/>
    </source>
</evidence>
<dbReference type="SUPFAM" id="SSF63829">
    <property type="entry name" value="Calcium-dependent phosphotriesterase"/>
    <property type="match status" value="1"/>
</dbReference>
<dbReference type="SUPFAM" id="SSF50370">
    <property type="entry name" value="Ricin B-like lectins"/>
    <property type="match status" value="1"/>
</dbReference>
<dbReference type="Gene3D" id="2.120.10.30">
    <property type="entry name" value="TolB, C-terminal domain"/>
    <property type="match status" value="1"/>
</dbReference>
<name>A0ABQ4BPG6_9ACTN</name>
<protein>
    <recommendedName>
        <fullName evidence="4">Ricin B lectin domain-containing protein</fullName>
    </recommendedName>
</protein>
<keyword evidence="3" id="KW-0732">Signal</keyword>
<comment type="similarity">
    <text evidence="1">Belongs to the SMP-30/CGR1 family.</text>
</comment>
<dbReference type="PANTHER" id="PTHR47572">
    <property type="entry name" value="LIPOPROTEIN-RELATED"/>
    <property type="match status" value="1"/>
</dbReference>
<dbReference type="InterPro" id="IPR035992">
    <property type="entry name" value="Ricin_B-like_lectins"/>
</dbReference>
<evidence type="ECO:0000259" key="4">
    <source>
        <dbReference type="SMART" id="SM00458"/>
    </source>
</evidence>
<evidence type="ECO:0000256" key="2">
    <source>
        <dbReference type="ARBA" id="ARBA00022801"/>
    </source>
</evidence>
<feature type="chain" id="PRO_5046572928" description="Ricin B lectin domain-containing protein" evidence="3">
    <location>
        <begin position="36"/>
        <end position="476"/>
    </location>
</feature>
<comment type="caution">
    <text evidence="5">The sequence shown here is derived from an EMBL/GenBank/DDBJ whole genome shotgun (WGS) entry which is preliminary data.</text>
</comment>
<dbReference type="InterPro" id="IPR005511">
    <property type="entry name" value="SMP-30"/>
</dbReference>
<proteinExistence type="inferred from homology"/>
<reference evidence="5 6" key="1">
    <citation type="submission" date="2021-01" db="EMBL/GenBank/DDBJ databases">
        <title>Whole genome shotgun sequence of Actinoplanes palleronii NBRC 14916.</title>
        <authorList>
            <person name="Komaki H."/>
            <person name="Tamura T."/>
        </authorList>
    </citation>
    <scope>NUCLEOTIDE SEQUENCE [LARGE SCALE GENOMIC DNA]</scope>
    <source>
        <strain evidence="5 6">NBRC 14916</strain>
    </source>
</reference>
<evidence type="ECO:0000313" key="5">
    <source>
        <dbReference type="EMBL" id="GIE72570.1"/>
    </source>
</evidence>
<gene>
    <name evidence="5" type="ORF">Apa02nite_086780</name>
</gene>
<dbReference type="InterPro" id="IPR013658">
    <property type="entry name" value="SGL"/>
</dbReference>
<keyword evidence="2" id="KW-0378">Hydrolase</keyword>
<dbReference type="RefSeq" id="WP_239164959.1">
    <property type="nucleotide sequence ID" value="NZ_BAAATY010000014.1"/>
</dbReference>
<keyword evidence="6" id="KW-1185">Reference proteome</keyword>
<feature type="domain" description="Ricin B lectin" evidence="4">
    <location>
        <begin position="38"/>
        <end position="161"/>
    </location>
</feature>
<dbReference type="Pfam" id="PF00652">
    <property type="entry name" value="Ricin_B_lectin"/>
    <property type="match status" value="1"/>
</dbReference>
<dbReference type="PROSITE" id="PS50231">
    <property type="entry name" value="RICIN_B_LECTIN"/>
    <property type="match status" value="1"/>
</dbReference>
<accession>A0ABQ4BPG6</accession>
<dbReference type="CDD" id="cd23451">
    <property type="entry name" value="beta-trefoil_Ricin_laminarinase"/>
    <property type="match status" value="1"/>
</dbReference>
<dbReference type="EMBL" id="BOMS01000148">
    <property type="protein sequence ID" value="GIE72570.1"/>
    <property type="molecule type" value="Genomic_DNA"/>
</dbReference>
<evidence type="ECO:0000313" key="6">
    <source>
        <dbReference type="Proteomes" id="UP000624709"/>
    </source>
</evidence>
<organism evidence="5 6">
    <name type="scientific">Actinoplanes palleronii</name>
    <dbReference type="NCBI Taxonomy" id="113570"/>
    <lineage>
        <taxon>Bacteria</taxon>
        <taxon>Bacillati</taxon>
        <taxon>Actinomycetota</taxon>
        <taxon>Actinomycetes</taxon>
        <taxon>Micromonosporales</taxon>
        <taxon>Micromonosporaceae</taxon>
        <taxon>Actinoplanes</taxon>
    </lineage>
</organism>